<keyword evidence="8" id="KW-1185">Reference proteome</keyword>
<dbReference type="InterPro" id="IPR011016">
    <property type="entry name" value="Znf_RING-CH"/>
</dbReference>
<evidence type="ECO:0000256" key="4">
    <source>
        <dbReference type="SAM" id="MobiDB-lite"/>
    </source>
</evidence>
<evidence type="ECO:0000256" key="5">
    <source>
        <dbReference type="SAM" id="Phobius"/>
    </source>
</evidence>
<dbReference type="Pfam" id="PF12906">
    <property type="entry name" value="RINGv"/>
    <property type="match status" value="1"/>
</dbReference>
<dbReference type="InterPro" id="IPR013083">
    <property type="entry name" value="Znf_RING/FYVE/PHD"/>
</dbReference>
<keyword evidence="5" id="KW-0812">Transmembrane</keyword>
<dbReference type="Proteomes" id="UP001270362">
    <property type="component" value="Unassembled WGS sequence"/>
</dbReference>
<feature type="region of interest" description="Disordered" evidence="4">
    <location>
        <begin position="1"/>
        <end position="67"/>
    </location>
</feature>
<keyword evidence="5" id="KW-0472">Membrane</keyword>
<comment type="caution">
    <text evidence="7">The sequence shown here is derived from an EMBL/GenBank/DDBJ whole genome shotgun (WGS) entry which is preliminary data.</text>
</comment>
<evidence type="ECO:0000313" key="7">
    <source>
        <dbReference type="EMBL" id="KAK3683657.1"/>
    </source>
</evidence>
<feature type="transmembrane region" description="Helical" evidence="5">
    <location>
        <begin position="238"/>
        <end position="259"/>
    </location>
</feature>
<reference evidence="7" key="2">
    <citation type="submission" date="2023-06" db="EMBL/GenBank/DDBJ databases">
        <authorList>
            <consortium name="Lawrence Berkeley National Laboratory"/>
            <person name="Haridas S."/>
            <person name="Hensen N."/>
            <person name="Bonometti L."/>
            <person name="Westerberg I."/>
            <person name="Brannstrom I.O."/>
            <person name="Guillou S."/>
            <person name="Cros-Aarteil S."/>
            <person name="Calhoun S."/>
            <person name="Kuo A."/>
            <person name="Mondo S."/>
            <person name="Pangilinan J."/>
            <person name="Riley R."/>
            <person name="Labutti K."/>
            <person name="Andreopoulos B."/>
            <person name="Lipzen A."/>
            <person name="Chen C."/>
            <person name="Yanf M."/>
            <person name="Daum C."/>
            <person name="Ng V."/>
            <person name="Clum A."/>
            <person name="Steindorff A."/>
            <person name="Ohm R."/>
            <person name="Martin F."/>
            <person name="Silar P."/>
            <person name="Natvig D."/>
            <person name="Lalanne C."/>
            <person name="Gautier V."/>
            <person name="Ament-Velasquez S.L."/>
            <person name="Kruys A."/>
            <person name="Hutchinson M.I."/>
            <person name="Powell A.J."/>
            <person name="Barry K."/>
            <person name="Miller A.N."/>
            <person name="Grigoriev I.V."/>
            <person name="Debuchy R."/>
            <person name="Gladieux P."/>
            <person name="Thoren M.H."/>
            <person name="Johannesson H."/>
        </authorList>
    </citation>
    <scope>NUCLEOTIDE SEQUENCE</scope>
    <source>
        <strain evidence="7">CBS 314.62</strain>
    </source>
</reference>
<evidence type="ECO:0000256" key="1">
    <source>
        <dbReference type="ARBA" id="ARBA00022723"/>
    </source>
</evidence>
<protein>
    <recommendedName>
        <fullName evidence="6">RING-CH-type domain-containing protein</fullName>
    </recommendedName>
</protein>
<evidence type="ECO:0000259" key="6">
    <source>
        <dbReference type="PROSITE" id="PS51292"/>
    </source>
</evidence>
<keyword evidence="5" id="KW-1133">Transmembrane helix</keyword>
<dbReference type="PROSITE" id="PS51292">
    <property type="entry name" value="ZF_RING_CH"/>
    <property type="match status" value="1"/>
</dbReference>
<evidence type="ECO:0000256" key="3">
    <source>
        <dbReference type="ARBA" id="ARBA00022833"/>
    </source>
</evidence>
<sequence>MDFSTPSTGGPQWSWPTGMEVPNDDYLSHPSTSSTPADAHHQPGAPEASPSPSNANPSQPARERRRRYKPRTCRICLEVVQPSTEIDDSVIGSVAGMFSSKPRVQYVSEDPESGRLLSPCKCKGSQKYVHEGCLQAWRLSAPMSERNFWKCPTCHFEYRMQRLRWGRWITGKLTRVMLTGLILLVTVFVLGFIADPIISLWVDPMASIVDSFSDIAEDIKIASETEDDSWSFHFVKGFLSLGLLGFLKSFFVMSPWNWFQIRGGAWGGRRRGTGRDRIESINWAVVILGVITFLGATWKLVSHFSARALEKASETVVDIQADDSDEDEDEGEDEDDGIPGPEIPAQESRKDR</sequence>
<feature type="domain" description="RING-CH-type" evidence="6">
    <location>
        <begin position="65"/>
        <end position="161"/>
    </location>
</feature>
<keyword evidence="1" id="KW-0479">Metal-binding</keyword>
<evidence type="ECO:0000313" key="8">
    <source>
        <dbReference type="Proteomes" id="UP001270362"/>
    </source>
</evidence>
<dbReference type="CDD" id="cd16495">
    <property type="entry name" value="RING_CH-C4HC3_MARCH"/>
    <property type="match status" value="1"/>
</dbReference>
<dbReference type="GO" id="GO:0008270">
    <property type="term" value="F:zinc ion binding"/>
    <property type="evidence" value="ECO:0007669"/>
    <property type="project" value="UniProtKB-KW"/>
</dbReference>
<dbReference type="PANTHER" id="PTHR46347:SF1">
    <property type="entry name" value="RING_FYVE_PHD ZINC FINGER SUPERFAMILY PROTEIN"/>
    <property type="match status" value="1"/>
</dbReference>
<name>A0AAE0X368_9PEZI</name>
<dbReference type="AlphaFoldDB" id="A0AAE0X368"/>
<dbReference type="SMART" id="SM00744">
    <property type="entry name" value="RINGv"/>
    <property type="match status" value="1"/>
</dbReference>
<accession>A0AAE0X368</accession>
<feature type="transmembrane region" description="Helical" evidence="5">
    <location>
        <begin position="176"/>
        <end position="202"/>
    </location>
</feature>
<dbReference type="PANTHER" id="PTHR46347">
    <property type="entry name" value="RING/FYVE/PHD ZINC FINGER SUPERFAMILY PROTEIN"/>
    <property type="match status" value="1"/>
</dbReference>
<keyword evidence="2" id="KW-0863">Zinc-finger</keyword>
<proteinExistence type="predicted"/>
<dbReference type="EMBL" id="JAULSO010000004">
    <property type="protein sequence ID" value="KAK3683657.1"/>
    <property type="molecule type" value="Genomic_DNA"/>
</dbReference>
<dbReference type="Gene3D" id="3.30.40.10">
    <property type="entry name" value="Zinc/RING finger domain, C3HC4 (zinc finger)"/>
    <property type="match status" value="1"/>
</dbReference>
<keyword evidence="3" id="KW-0862">Zinc</keyword>
<feature type="transmembrane region" description="Helical" evidence="5">
    <location>
        <begin position="280"/>
        <end position="301"/>
    </location>
</feature>
<reference evidence="7" key="1">
    <citation type="journal article" date="2023" name="Mol. Phylogenet. Evol.">
        <title>Genome-scale phylogeny and comparative genomics of the fungal order Sordariales.</title>
        <authorList>
            <person name="Hensen N."/>
            <person name="Bonometti L."/>
            <person name="Westerberg I."/>
            <person name="Brannstrom I.O."/>
            <person name="Guillou S."/>
            <person name="Cros-Aarteil S."/>
            <person name="Calhoun S."/>
            <person name="Haridas S."/>
            <person name="Kuo A."/>
            <person name="Mondo S."/>
            <person name="Pangilinan J."/>
            <person name="Riley R."/>
            <person name="LaButti K."/>
            <person name="Andreopoulos B."/>
            <person name="Lipzen A."/>
            <person name="Chen C."/>
            <person name="Yan M."/>
            <person name="Daum C."/>
            <person name="Ng V."/>
            <person name="Clum A."/>
            <person name="Steindorff A."/>
            <person name="Ohm R.A."/>
            <person name="Martin F."/>
            <person name="Silar P."/>
            <person name="Natvig D.O."/>
            <person name="Lalanne C."/>
            <person name="Gautier V."/>
            <person name="Ament-Velasquez S.L."/>
            <person name="Kruys A."/>
            <person name="Hutchinson M.I."/>
            <person name="Powell A.J."/>
            <person name="Barry K."/>
            <person name="Miller A.N."/>
            <person name="Grigoriev I.V."/>
            <person name="Debuchy R."/>
            <person name="Gladieux P."/>
            <person name="Hiltunen Thoren M."/>
            <person name="Johannesson H."/>
        </authorList>
    </citation>
    <scope>NUCLEOTIDE SEQUENCE</scope>
    <source>
        <strain evidence="7">CBS 314.62</strain>
    </source>
</reference>
<gene>
    <name evidence="7" type="ORF">B0T22DRAFT_384374</name>
</gene>
<feature type="compositionally biased region" description="Polar residues" evidence="4">
    <location>
        <begin position="1"/>
        <end position="15"/>
    </location>
</feature>
<organism evidence="7 8">
    <name type="scientific">Podospora appendiculata</name>
    <dbReference type="NCBI Taxonomy" id="314037"/>
    <lineage>
        <taxon>Eukaryota</taxon>
        <taxon>Fungi</taxon>
        <taxon>Dikarya</taxon>
        <taxon>Ascomycota</taxon>
        <taxon>Pezizomycotina</taxon>
        <taxon>Sordariomycetes</taxon>
        <taxon>Sordariomycetidae</taxon>
        <taxon>Sordariales</taxon>
        <taxon>Podosporaceae</taxon>
        <taxon>Podospora</taxon>
    </lineage>
</organism>
<feature type="region of interest" description="Disordered" evidence="4">
    <location>
        <begin position="314"/>
        <end position="352"/>
    </location>
</feature>
<feature type="compositionally biased region" description="Low complexity" evidence="4">
    <location>
        <begin position="42"/>
        <end position="60"/>
    </location>
</feature>
<feature type="compositionally biased region" description="Acidic residues" evidence="4">
    <location>
        <begin position="320"/>
        <end position="337"/>
    </location>
</feature>
<dbReference type="SUPFAM" id="SSF57850">
    <property type="entry name" value="RING/U-box"/>
    <property type="match status" value="1"/>
</dbReference>
<evidence type="ECO:0000256" key="2">
    <source>
        <dbReference type="ARBA" id="ARBA00022771"/>
    </source>
</evidence>